<accession>A0A1M6GR41</accession>
<dbReference type="AlphaFoldDB" id="A0A1M6GR41"/>
<evidence type="ECO:0000313" key="2">
    <source>
        <dbReference type="Proteomes" id="UP000184052"/>
    </source>
</evidence>
<dbReference type="RefSeq" id="WP_073049250.1">
    <property type="nucleotide sequence ID" value="NZ_FQZL01000011.1"/>
</dbReference>
<sequence>MELMTVRDLSVVLMGDAYMVVACDSCGGIGLKEHDVVKLSPDRMAYITMNVICCELASLRVKPSVIINNVCAEMDDTGKMVIEGIREYMNDYFPEMKFILTGSTEENFKTVQTGIGLSVIGYKSRDDFSLPESNAGDLVAVIGIPKVGQEVIDDGGEILNSKELWKLLDSRCINEVIPAGSKGLFYELQQLNVADEAELLLYDDAEIDLKKSAGPATCAVVTLPKEKKDDFENCLTIPYEVIGEIRTK</sequence>
<keyword evidence="1" id="KW-0808">Transferase</keyword>
<keyword evidence="1" id="KW-0418">Kinase</keyword>
<dbReference type="GO" id="GO:0016301">
    <property type="term" value="F:kinase activity"/>
    <property type="evidence" value="ECO:0007669"/>
    <property type="project" value="UniProtKB-KW"/>
</dbReference>
<keyword evidence="2" id="KW-1185">Reference proteome</keyword>
<dbReference type="Proteomes" id="UP000184052">
    <property type="component" value="Unassembled WGS sequence"/>
</dbReference>
<dbReference type="OrthoDB" id="9805740at2"/>
<gene>
    <name evidence="1" type="ORF">SAMN02745751_01804</name>
</gene>
<reference evidence="1 2" key="1">
    <citation type="submission" date="2016-11" db="EMBL/GenBank/DDBJ databases">
        <authorList>
            <person name="Jaros S."/>
            <person name="Januszkiewicz K."/>
            <person name="Wedrychowicz H."/>
        </authorList>
    </citation>
    <scope>NUCLEOTIDE SEQUENCE [LARGE SCALE GENOMIC DNA]</scope>
    <source>
        <strain evidence="1 2">DSM 17477</strain>
    </source>
</reference>
<organism evidence="1 2">
    <name type="scientific">Dethiosulfatibacter aminovorans DSM 17477</name>
    <dbReference type="NCBI Taxonomy" id="1121476"/>
    <lineage>
        <taxon>Bacteria</taxon>
        <taxon>Bacillati</taxon>
        <taxon>Bacillota</taxon>
        <taxon>Tissierellia</taxon>
        <taxon>Dethiosulfatibacter</taxon>
    </lineage>
</organism>
<dbReference type="EMBL" id="FQZL01000011">
    <property type="protein sequence ID" value="SHJ12425.1"/>
    <property type="molecule type" value="Genomic_DNA"/>
</dbReference>
<protein>
    <submittedName>
        <fullName evidence="1">Alpha-ribazole kinase</fullName>
    </submittedName>
</protein>
<proteinExistence type="predicted"/>
<dbReference type="STRING" id="1121476.SAMN02745751_01804"/>
<name>A0A1M6GR41_9FIRM</name>
<evidence type="ECO:0000313" key="1">
    <source>
        <dbReference type="EMBL" id="SHJ12425.1"/>
    </source>
</evidence>